<feature type="compositionally biased region" description="Basic and acidic residues" evidence="1">
    <location>
        <begin position="19"/>
        <end position="30"/>
    </location>
</feature>
<dbReference type="PANTHER" id="PTHR35213:SF5">
    <property type="entry name" value="RING-TYPE DOMAIN-CONTAINING PROTEIN"/>
    <property type="match status" value="1"/>
</dbReference>
<dbReference type="Proteomes" id="UP001153069">
    <property type="component" value="Unassembled WGS sequence"/>
</dbReference>
<evidence type="ECO:0000313" key="3">
    <source>
        <dbReference type="Proteomes" id="UP001153069"/>
    </source>
</evidence>
<dbReference type="OrthoDB" id="8062037at2759"/>
<proteinExistence type="predicted"/>
<sequence>MAESKMTNLKSTGEDDSVNEEKAPAKESKYHRGKWTNEECEYMLALMEAFKAGQLPLREGTTLRSFLSSMMKCKPKRISKKFEGISYNGRMVYQRSKDPFTLQQAMLLRARLSELERRYLSAAAEQREGGESIDALLSQEKLSGLPSEGSFSAFATPAAGLFSAVPRSSFTRDSDLRTTARLPQGLGLLGGSGGLGSEAHKSDDVARLLGAQTSLRQLNVPGGLRNLDATNNANPTSLISAGLAAGNDALRNIQALRQPQQQADFPALSSSHSILGDFHAQLREMDQQQQLASSLSNANAASTLAAMQFRERALSAQLSQATSTNLGGVQMGTQGLGADVLPSLGLNASHQLPRLSSAGGQTANSNEASSLNHPSVQQHNLDVNLNRFVLQAPQDDATYFRQRLLPGVSALTNSLSSVSQSGGLTSQDLLQLRASANAGGLSELMKRKLQENELQDSARAFKRQR</sequence>
<organism evidence="2 3">
    <name type="scientific">Seminavis robusta</name>
    <dbReference type="NCBI Taxonomy" id="568900"/>
    <lineage>
        <taxon>Eukaryota</taxon>
        <taxon>Sar</taxon>
        <taxon>Stramenopiles</taxon>
        <taxon>Ochrophyta</taxon>
        <taxon>Bacillariophyta</taxon>
        <taxon>Bacillariophyceae</taxon>
        <taxon>Bacillariophycidae</taxon>
        <taxon>Naviculales</taxon>
        <taxon>Naviculaceae</taxon>
        <taxon>Seminavis</taxon>
    </lineage>
</organism>
<feature type="compositionally biased region" description="Polar residues" evidence="1">
    <location>
        <begin position="1"/>
        <end position="11"/>
    </location>
</feature>
<comment type="caution">
    <text evidence="2">The sequence shown here is derived from an EMBL/GenBank/DDBJ whole genome shotgun (WGS) entry which is preliminary data.</text>
</comment>
<reference evidence="2" key="1">
    <citation type="submission" date="2020-06" db="EMBL/GenBank/DDBJ databases">
        <authorList>
            <consortium name="Plant Systems Biology data submission"/>
        </authorList>
    </citation>
    <scope>NUCLEOTIDE SEQUENCE</scope>
    <source>
        <strain evidence="2">D6</strain>
    </source>
</reference>
<evidence type="ECO:0000313" key="2">
    <source>
        <dbReference type="EMBL" id="CAB9523844.1"/>
    </source>
</evidence>
<dbReference type="AlphaFoldDB" id="A0A9N8ERL3"/>
<gene>
    <name evidence="2" type="ORF">SEMRO_1461_G274790.1</name>
</gene>
<name>A0A9N8ERL3_9STRA</name>
<protein>
    <submittedName>
        <fullName evidence="2">Uncharacterized protein</fullName>
    </submittedName>
</protein>
<keyword evidence="3" id="KW-1185">Reference proteome</keyword>
<evidence type="ECO:0000256" key="1">
    <source>
        <dbReference type="SAM" id="MobiDB-lite"/>
    </source>
</evidence>
<feature type="region of interest" description="Disordered" evidence="1">
    <location>
        <begin position="1"/>
        <end position="30"/>
    </location>
</feature>
<feature type="compositionally biased region" description="Polar residues" evidence="1">
    <location>
        <begin position="358"/>
        <end position="375"/>
    </location>
</feature>
<dbReference type="EMBL" id="CAICTM010001459">
    <property type="protein sequence ID" value="CAB9523844.1"/>
    <property type="molecule type" value="Genomic_DNA"/>
</dbReference>
<accession>A0A9N8ERL3</accession>
<feature type="region of interest" description="Disordered" evidence="1">
    <location>
        <begin position="351"/>
        <end position="375"/>
    </location>
</feature>
<dbReference type="PANTHER" id="PTHR35213">
    <property type="entry name" value="RING-TYPE DOMAIN-CONTAINING PROTEIN-RELATED"/>
    <property type="match status" value="1"/>
</dbReference>